<name>U4KX83_PYROM</name>
<dbReference type="AlphaFoldDB" id="U4KX83"/>
<feature type="region of interest" description="Disordered" evidence="1">
    <location>
        <begin position="1"/>
        <end position="21"/>
    </location>
</feature>
<dbReference type="EMBL" id="HF935303">
    <property type="protein sequence ID" value="CCX06642.1"/>
    <property type="molecule type" value="Genomic_DNA"/>
</dbReference>
<protein>
    <submittedName>
        <fullName evidence="2">Uncharacterized protein</fullName>
    </submittedName>
</protein>
<gene>
    <name evidence="2" type="ORF">PCON_06229</name>
</gene>
<sequence>MALSNRWKTISSPSCMQEQVQ</sequence>
<proteinExistence type="predicted"/>
<evidence type="ECO:0000313" key="2">
    <source>
        <dbReference type="EMBL" id="CCX06642.1"/>
    </source>
</evidence>
<accession>U4KX83</accession>
<reference evidence="2 3" key="1">
    <citation type="journal article" date="2013" name="PLoS Genet.">
        <title>The genome and development-dependent transcriptomes of Pyronema confluens: a window into fungal evolution.</title>
        <authorList>
            <person name="Traeger S."/>
            <person name="Altegoer F."/>
            <person name="Freitag M."/>
            <person name="Gabaldon T."/>
            <person name="Kempken F."/>
            <person name="Kumar A."/>
            <person name="Marcet-Houben M."/>
            <person name="Poggeler S."/>
            <person name="Stajich J.E."/>
            <person name="Nowrousian M."/>
        </authorList>
    </citation>
    <scope>NUCLEOTIDE SEQUENCE [LARGE SCALE GENOMIC DNA]</scope>
    <source>
        <strain evidence="3">CBS 100304</strain>
        <tissue evidence="2">Vegetative mycelium</tissue>
    </source>
</reference>
<dbReference type="Proteomes" id="UP000018144">
    <property type="component" value="Unassembled WGS sequence"/>
</dbReference>
<evidence type="ECO:0000256" key="1">
    <source>
        <dbReference type="SAM" id="MobiDB-lite"/>
    </source>
</evidence>
<keyword evidence="3" id="KW-1185">Reference proteome</keyword>
<organism evidence="2 3">
    <name type="scientific">Pyronema omphalodes (strain CBS 100304)</name>
    <name type="common">Pyronema confluens</name>
    <dbReference type="NCBI Taxonomy" id="1076935"/>
    <lineage>
        <taxon>Eukaryota</taxon>
        <taxon>Fungi</taxon>
        <taxon>Dikarya</taxon>
        <taxon>Ascomycota</taxon>
        <taxon>Pezizomycotina</taxon>
        <taxon>Pezizomycetes</taxon>
        <taxon>Pezizales</taxon>
        <taxon>Pyronemataceae</taxon>
        <taxon>Pyronema</taxon>
    </lineage>
</organism>
<evidence type="ECO:0000313" key="3">
    <source>
        <dbReference type="Proteomes" id="UP000018144"/>
    </source>
</evidence>